<organism evidence="2">
    <name type="scientific">Cereibacter sphaeroides (strain ATCC 17025 / ATH 2.4.3)</name>
    <name type="common">Rhodobacter sphaeroides</name>
    <dbReference type="NCBI Taxonomy" id="349102"/>
    <lineage>
        <taxon>Bacteria</taxon>
        <taxon>Pseudomonadati</taxon>
        <taxon>Pseudomonadota</taxon>
        <taxon>Alphaproteobacteria</taxon>
        <taxon>Rhodobacterales</taxon>
        <taxon>Paracoccaceae</taxon>
        <taxon>Cereibacter</taxon>
    </lineage>
</organism>
<name>A4X057_CERS5</name>
<accession>A4X057</accession>
<feature type="signal peptide" evidence="1">
    <location>
        <begin position="1"/>
        <end position="24"/>
    </location>
</feature>
<evidence type="ECO:0000256" key="1">
    <source>
        <dbReference type="SAM" id="SignalP"/>
    </source>
</evidence>
<dbReference type="KEGG" id="rsq:Rsph17025_4170"/>
<feature type="chain" id="PRO_5002676485" evidence="1">
    <location>
        <begin position="25"/>
        <end position="692"/>
    </location>
</feature>
<keyword evidence="2" id="KW-0614">Plasmid</keyword>
<geneLocation type="plasmid" evidence="2">
    <name>pRSPA02</name>
</geneLocation>
<dbReference type="EMBL" id="CP000663">
    <property type="protein sequence ID" value="ABP73021.1"/>
    <property type="molecule type" value="Genomic_DNA"/>
</dbReference>
<dbReference type="HOGENOM" id="CLU_437352_0_0_5"/>
<gene>
    <name evidence="2" type="ordered locus">Rsph17025_4170</name>
</gene>
<keyword evidence="1" id="KW-0732">Signal</keyword>
<evidence type="ECO:0000313" key="2">
    <source>
        <dbReference type="EMBL" id="ABP73021.1"/>
    </source>
</evidence>
<proteinExistence type="predicted"/>
<dbReference type="AlphaFoldDB" id="A4X057"/>
<dbReference type="BioCyc" id="RSPH349102:G1G8M-4303-MONOMER"/>
<sequence>MRLRSLRLTLSASVLALAAAAVQADDKSVLLEGSPGAEDRRPMTAPTAAPSGRVVPLTSRFVLNGETLNYGQGPTLEALSLSGASRDWDLEISGTHPIRQSLHERAGGGLYTREQTGWYVQARTVDRRREVKVTRREAIDIYGFQLDLTVTGGCFFPEAEPGSYCTYTPSVEIDPDSINPDTLIPGGFIFGEDVGAEISAETHNALKAEGFQRGVAGGEEIVGLSLAVPNSGYVASEERSGQNSVERYESVDKRAIGGIYRFNQTLNSNADGASLARTTRGFIFLEGDEWTGKAAAAQLLSWILPSARAPLALTEKAARLSIGNNLFLAANNTRLPEKSLTAYHAGRGYVAHPQKPIRSAADTPSSIFNSFWIGFSPVRDIETTNSTRLVTTGPRESTLEGGYSFVQGGFDTPLAEGTSVYIVDEISQRISQLELANIEDLFIQTGIDLTRQDGLALYTSSEKSSYRYVPHLSFSGNLTTGTSVTRYYAGAILDDETNAYVGFDHSYRGQNGLSLLLRGEHYSRPDRDYYSNVEARLSKTIALSKGGKLTFGVGAREELDRAPSTEESVTLNDNDRTIDLVASYQTTAGHSYALSHRLVQAEDGSDDESTSIGFSYRASDNWSFSSQITPFSNEDAYIAARAGFSWRQASRPGSPVLGVQWASIKYDYGEDQFGNSLRDREDTLLVSYKMQF</sequence>
<protein>
    <submittedName>
        <fullName evidence="2">Uncharacterized protein</fullName>
    </submittedName>
</protein>
<reference evidence="2" key="1">
    <citation type="submission" date="2007-04" db="EMBL/GenBank/DDBJ databases">
        <title>Complete sequence of plasmid pRSPA02 of Rhodobacter sphaeroides ATCC 17025.</title>
        <authorList>
            <consortium name="US DOE Joint Genome Institute"/>
            <person name="Copeland A."/>
            <person name="Lucas S."/>
            <person name="Lapidus A."/>
            <person name="Barry K."/>
            <person name="Detter J.C."/>
            <person name="Glavina del Rio T."/>
            <person name="Hammon N."/>
            <person name="Israni S."/>
            <person name="Dalin E."/>
            <person name="Tice H."/>
            <person name="Pitluck S."/>
            <person name="Chertkov O."/>
            <person name="Brettin T."/>
            <person name="Bruce D."/>
            <person name="Han C."/>
            <person name="Schmutz J."/>
            <person name="Larimer F."/>
            <person name="Land M."/>
            <person name="Hauser L."/>
            <person name="Kyrpides N."/>
            <person name="Kim E."/>
            <person name="Richardson P."/>
            <person name="Mackenzie C."/>
            <person name="Choudhary M."/>
            <person name="Donohue T.J."/>
            <person name="Kaplan S."/>
        </authorList>
    </citation>
    <scope>NUCLEOTIDE SEQUENCE [LARGE SCALE GENOMIC DNA]</scope>
    <source>
        <strain evidence="2">ATCC 17025</strain>
        <plasmid evidence="2">pRSPA02</plasmid>
    </source>
</reference>